<dbReference type="EMBL" id="WTQT01000152">
    <property type="protein sequence ID" value="MWR38398.1"/>
    <property type="molecule type" value="Genomic_DNA"/>
</dbReference>
<proteinExistence type="predicted"/>
<evidence type="ECO:0000313" key="2">
    <source>
        <dbReference type="Proteomes" id="UP000460875"/>
    </source>
</evidence>
<accession>A0A8T5ZCM5</accession>
<dbReference type="Proteomes" id="UP000460875">
    <property type="component" value="Unassembled WGS sequence"/>
</dbReference>
<name>A0A8T5ZCM5_ECOLX</name>
<organism evidence="1 2">
    <name type="scientific">Escherichia coli</name>
    <dbReference type="NCBI Taxonomy" id="562"/>
    <lineage>
        <taxon>Bacteria</taxon>
        <taxon>Pseudomonadati</taxon>
        <taxon>Pseudomonadota</taxon>
        <taxon>Gammaproteobacteria</taxon>
        <taxon>Enterobacterales</taxon>
        <taxon>Enterobacteriaceae</taxon>
        <taxon>Escherichia</taxon>
    </lineage>
</organism>
<gene>
    <name evidence="1" type="ORF">GP975_09995</name>
</gene>
<protein>
    <submittedName>
        <fullName evidence="1">Uncharacterized protein</fullName>
    </submittedName>
</protein>
<sequence>MNVNDRKVLCTVDQAFYGEREDQFGKLKAYYEVFSNGEIIPINQSEFFCETEQVFVTGGFSEIKDKFKDNLFEATCSPTNFEKKEGDCKYVTRFNACEEIKGLQVSQIINEKLPLPEDPIIVTEKKPTTKTIVIEENDYIFGPFDFTSYHDESSDTFTLNLKPINTPLNRIPQYHIGKIGIQKCIANIAKNSKHAP</sequence>
<reference evidence="1 2" key="1">
    <citation type="submission" date="2019-12" db="EMBL/GenBank/DDBJ databases">
        <title>Enteriobacteria Tanzani isolates_8377-8380.</title>
        <authorList>
            <person name="Subbiah M."/>
            <person name="Call D."/>
        </authorList>
    </citation>
    <scope>NUCLEOTIDE SEQUENCE [LARGE SCALE GENOMIC DNA]</scope>
    <source>
        <strain evidence="1 2">8379wE2</strain>
    </source>
</reference>
<comment type="caution">
    <text evidence="1">The sequence shown here is derived from an EMBL/GenBank/DDBJ whole genome shotgun (WGS) entry which is preliminary data.</text>
</comment>
<evidence type="ECO:0000313" key="1">
    <source>
        <dbReference type="EMBL" id="MWR38398.1"/>
    </source>
</evidence>
<dbReference type="AlphaFoldDB" id="A0A8T5ZCM5"/>